<dbReference type="GO" id="GO:0031120">
    <property type="term" value="P:snRNA pseudouridine synthesis"/>
    <property type="evidence" value="ECO:0007669"/>
    <property type="project" value="TreeGrafter"/>
</dbReference>
<name>A0A8T4GZ56_9EURY</name>
<protein>
    <recommendedName>
        <fullName evidence="3">Probable tRNA pseudouridine synthase B</fullName>
        <ecNumber evidence="3">5.4.99.25</ecNumber>
    </recommendedName>
    <alternativeName>
        <fullName evidence="3">tRNA pseudouridine(55) synthase</fullName>
        <shortName evidence="3">Psi55 synthase</shortName>
    </alternativeName>
    <alternativeName>
        <fullName evidence="3">tRNA pseudouridylate synthase</fullName>
    </alternativeName>
    <alternativeName>
        <fullName evidence="3">tRNA-uridine isomerase</fullName>
    </alternativeName>
</protein>
<sequence length="310" mass="33146">MSDPLRDPPGERSVEALLSFGVVNLDKPAGPSAHQVAAWVRDLADVEQAAHAGTLDPKVTGCLPTMLGDATRLAPVFLEGAKEYVAVLELHGLPPTDVEATVAAFEAEIYQKPPRKSAVVRRLRSREIYNLDLLELKDRQALLRIRCESGTYIRKLCHDLGLALGTGGHMGNLRRVGTDPFDDTDLVTLQDLADGLAWAREDDRRRSPAQGAGEGYEEFLREVVSPAERAMEHLPAVTIARSAAVEVAEGAPVYAPGVIEIDEVAAGLDPGADDLLACYTPDGSAVCLGKLVGDPDAESGEVVSLERVLV</sequence>
<proteinExistence type="inferred from homology"/>
<gene>
    <name evidence="3" type="primary">truB</name>
    <name evidence="5" type="ORF">J2753_002811</name>
</gene>
<evidence type="ECO:0000256" key="2">
    <source>
        <dbReference type="ARBA" id="ARBA00023235"/>
    </source>
</evidence>
<dbReference type="SUPFAM" id="SSF55120">
    <property type="entry name" value="Pseudouridine synthase"/>
    <property type="match status" value="1"/>
</dbReference>
<dbReference type="PANTHER" id="PTHR23127:SF0">
    <property type="entry name" value="H_ACA RIBONUCLEOPROTEIN COMPLEX SUBUNIT DKC1"/>
    <property type="match status" value="1"/>
</dbReference>
<dbReference type="SMART" id="SM01136">
    <property type="entry name" value="DKCLD"/>
    <property type="match status" value="1"/>
</dbReference>
<dbReference type="InterPro" id="IPR020103">
    <property type="entry name" value="PsdUridine_synth_cat_dom_sf"/>
</dbReference>
<dbReference type="Pfam" id="PF08068">
    <property type="entry name" value="DKCLD"/>
    <property type="match status" value="1"/>
</dbReference>
<dbReference type="InterPro" id="IPR015947">
    <property type="entry name" value="PUA-like_sf"/>
</dbReference>
<dbReference type="InterPro" id="IPR026326">
    <property type="entry name" value="TruB_arch"/>
</dbReference>
<evidence type="ECO:0000256" key="3">
    <source>
        <dbReference type="HAMAP-Rule" id="MF_01081"/>
    </source>
</evidence>
<organism evidence="5 6">
    <name type="scientific">Halolamina salifodinae</name>
    <dbReference type="NCBI Taxonomy" id="1202767"/>
    <lineage>
        <taxon>Archaea</taxon>
        <taxon>Methanobacteriati</taxon>
        <taxon>Methanobacteriota</taxon>
        <taxon>Stenosarchaea group</taxon>
        <taxon>Halobacteria</taxon>
        <taxon>Halobacteriales</taxon>
        <taxon>Haloferacaceae</taxon>
    </lineage>
</organism>
<dbReference type="SUPFAM" id="SSF88697">
    <property type="entry name" value="PUA domain-like"/>
    <property type="match status" value="1"/>
</dbReference>
<comment type="catalytic activity">
    <reaction evidence="3">
        <text>uridine(55) in tRNA = pseudouridine(55) in tRNA</text>
        <dbReference type="Rhea" id="RHEA:42532"/>
        <dbReference type="Rhea" id="RHEA-COMP:10101"/>
        <dbReference type="Rhea" id="RHEA-COMP:10102"/>
        <dbReference type="ChEBI" id="CHEBI:65314"/>
        <dbReference type="ChEBI" id="CHEBI:65315"/>
        <dbReference type="EC" id="5.4.99.25"/>
    </reaction>
</comment>
<dbReference type="Gene3D" id="3.30.2350.10">
    <property type="entry name" value="Pseudouridine synthase"/>
    <property type="match status" value="1"/>
</dbReference>
<dbReference type="InterPro" id="IPR004802">
    <property type="entry name" value="tRNA_PsdUridine_synth_B_fam"/>
</dbReference>
<accession>A0A8T4GZ56</accession>
<comment type="similarity">
    <text evidence="3">Belongs to the pseudouridine synthase TruB family. Type 2 subfamily.</text>
</comment>
<dbReference type="GO" id="GO:1990481">
    <property type="term" value="P:mRNA pseudouridine synthesis"/>
    <property type="evidence" value="ECO:0007669"/>
    <property type="project" value="TreeGrafter"/>
</dbReference>
<dbReference type="GO" id="GO:0160148">
    <property type="term" value="F:tRNA pseudouridine(55) synthase activity"/>
    <property type="evidence" value="ECO:0007669"/>
    <property type="project" value="UniProtKB-EC"/>
</dbReference>
<dbReference type="InterPro" id="IPR002501">
    <property type="entry name" value="PsdUridine_synth_N"/>
</dbReference>
<evidence type="ECO:0000256" key="1">
    <source>
        <dbReference type="ARBA" id="ARBA00022694"/>
    </source>
</evidence>
<dbReference type="EC" id="5.4.99.25" evidence="3"/>
<dbReference type="InterPro" id="IPR036974">
    <property type="entry name" value="PUA_sf"/>
</dbReference>
<dbReference type="PANTHER" id="PTHR23127">
    <property type="entry name" value="CENTROMERE/MICROTUBULE BINDING PROTEIN CBF5"/>
    <property type="match status" value="1"/>
</dbReference>
<feature type="active site" description="Nucleophile" evidence="3">
    <location>
        <position position="56"/>
    </location>
</feature>
<dbReference type="EMBL" id="JAGGLC010000007">
    <property type="protein sequence ID" value="MBP1988289.1"/>
    <property type="molecule type" value="Genomic_DNA"/>
</dbReference>
<keyword evidence="1 3" id="KW-0819">tRNA processing</keyword>
<dbReference type="NCBIfam" id="TIGR00425">
    <property type="entry name" value="CBF5"/>
    <property type="match status" value="1"/>
</dbReference>
<comment type="caution">
    <text evidence="5">The sequence shown here is derived from an EMBL/GenBank/DDBJ whole genome shotgun (WGS) entry which is preliminary data.</text>
</comment>
<dbReference type="GO" id="GO:0003723">
    <property type="term" value="F:RNA binding"/>
    <property type="evidence" value="ECO:0007669"/>
    <property type="project" value="InterPro"/>
</dbReference>
<dbReference type="HAMAP" id="MF_01081">
    <property type="entry name" value="TruB_arch"/>
    <property type="match status" value="1"/>
</dbReference>
<dbReference type="GO" id="GO:0000495">
    <property type="term" value="P:box H/ACA sno(s)RNA 3'-end processing"/>
    <property type="evidence" value="ECO:0007669"/>
    <property type="project" value="TreeGrafter"/>
</dbReference>
<dbReference type="InterPro" id="IPR012960">
    <property type="entry name" value="Dyskerin-like"/>
</dbReference>
<keyword evidence="6" id="KW-1185">Reference proteome</keyword>
<keyword evidence="2 3" id="KW-0413">Isomerase</keyword>
<evidence type="ECO:0000313" key="5">
    <source>
        <dbReference type="EMBL" id="MBP1988289.1"/>
    </source>
</evidence>
<evidence type="ECO:0000313" key="6">
    <source>
        <dbReference type="Proteomes" id="UP000823736"/>
    </source>
</evidence>
<dbReference type="Pfam" id="PF16198">
    <property type="entry name" value="TruB_C_2"/>
    <property type="match status" value="1"/>
</dbReference>
<feature type="domain" description="Dyskerin-like" evidence="4">
    <location>
        <begin position="1"/>
        <end position="37"/>
    </location>
</feature>
<dbReference type="Gene3D" id="2.30.130.10">
    <property type="entry name" value="PUA domain"/>
    <property type="match status" value="1"/>
</dbReference>
<dbReference type="AlphaFoldDB" id="A0A8T4GZ56"/>
<dbReference type="InterPro" id="IPR032819">
    <property type="entry name" value="TruB_C"/>
</dbReference>
<reference evidence="5" key="1">
    <citation type="submission" date="2021-03" db="EMBL/GenBank/DDBJ databases">
        <title>Genomic Encyclopedia of Type Strains, Phase IV (KMG-IV): sequencing the most valuable type-strain genomes for metagenomic binning, comparative biology and taxonomic classification.</title>
        <authorList>
            <person name="Goeker M."/>
        </authorList>
    </citation>
    <scope>NUCLEOTIDE SEQUENCE</scope>
    <source>
        <strain evidence="5">DSM 26232</strain>
    </source>
</reference>
<dbReference type="GO" id="GO:0031118">
    <property type="term" value="P:rRNA pseudouridine synthesis"/>
    <property type="evidence" value="ECO:0007669"/>
    <property type="project" value="TreeGrafter"/>
</dbReference>
<comment type="function">
    <text evidence="3">Could be responsible for synthesis of pseudouridine from uracil-55 in the psi GC loop of transfer RNAs.</text>
</comment>
<dbReference type="NCBIfam" id="NF003280">
    <property type="entry name" value="PRK04270.1"/>
    <property type="match status" value="1"/>
</dbReference>
<dbReference type="Pfam" id="PF01509">
    <property type="entry name" value="TruB_N"/>
    <property type="match status" value="1"/>
</dbReference>
<dbReference type="Proteomes" id="UP000823736">
    <property type="component" value="Unassembled WGS sequence"/>
</dbReference>
<dbReference type="GO" id="GO:0031119">
    <property type="term" value="P:tRNA pseudouridine synthesis"/>
    <property type="evidence" value="ECO:0007669"/>
    <property type="project" value="UniProtKB-UniRule"/>
</dbReference>
<evidence type="ECO:0000259" key="4">
    <source>
        <dbReference type="SMART" id="SM01136"/>
    </source>
</evidence>
<dbReference type="PROSITE" id="PS50890">
    <property type="entry name" value="PUA"/>
    <property type="match status" value="1"/>
</dbReference>